<proteinExistence type="predicted"/>
<reference evidence="1 2" key="1">
    <citation type="journal article" date="2021" name="BMC Genomics">
        <title>Datura genome reveals duplications of psychoactive alkaloid biosynthetic genes and high mutation rate following tissue culture.</title>
        <authorList>
            <person name="Rajewski A."/>
            <person name="Carter-House D."/>
            <person name="Stajich J."/>
            <person name="Litt A."/>
        </authorList>
    </citation>
    <scope>NUCLEOTIDE SEQUENCE [LARGE SCALE GENOMIC DNA]</scope>
    <source>
        <strain evidence="1">AR-01</strain>
    </source>
</reference>
<protein>
    <submittedName>
        <fullName evidence="1">Uncharacterized protein</fullName>
    </submittedName>
</protein>
<evidence type="ECO:0000313" key="2">
    <source>
        <dbReference type="Proteomes" id="UP000823775"/>
    </source>
</evidence>
<name>A0ABS8SW39_DATST</name>
<organism evidence="1 2">
    <name type="scientific">Datura stramonium</name>
    <name type="common">Jimsonweed</name>
    <name type="synonym">Common thornapple</name>
    <dbReference type="NCBI Taxonomy" id="4076"/>
    <lineage>
        <taxon>Eukaryota</taxon>
        <taxon>Viridiplantae</taxon>
        <taxon>Streptophyta</taxon>
        <taxon>Embryophyta</taxon>
        <taxon>Tracheophyta</taxon>
        <taxon>Spermatophyta</taxon>
        <taxon>Magnoliopsida</taxon>
        <taxon>eudicotyledons</taxon>
        <taxon>Gunneridae</taxon>
        <taxon>Pentapetalae</taxon>
        <taxon>asterids</taxon>
        <taxon>lamiids</taxon>
        <taxon>Solanales</taxon>
        <taxon>Solanaceae</taxon>
        <taxon>Solanoideae</taxon>
        <taxon>Datureae</taxon>
        <taxon>Datura</taxon>
    </lineage>
</organism>
<dbReference type="EMBL" id="JACEIK010000854">
    <property type="protein sequence ID" value="MCD7463020.1"/>
    <property type="molecule type" value="Genomic_DNA"/>
</dbReference>
<gene>
    <name evidence="1" type="ORF">HAX54_049805</name>
</gene>
<comment type="caution">
    <text evidence="1">The sequence shown here is derived from an EMBL/GenBank/DDBJ whole genome shotgun (WGS) entry which is preliminary data.</text>
</comment>
<dbReference type="Proteomes" id="UP000823775">
    <property type="component" value="Unassembled WGS sequence"/>
</dbReference>
<keyword evidence="2" id="KW-1185">Reference proteome</keyword>
<sequence>MRIKFSDQTCSFAIHRSLDIPGDKMCEGAVPKLRHHHHISALSGIIMVTPFHTSRVHWASLEPPRSRQQSLPRPELFRGAQGRGGPCGLPRVLIQLLPLF</sequence>
<evidence type="ECO:0000313" key="1">
    <source>
        <dbReference type="EMBL" id="MCD7463020.1"/>
    </source>
</evidence>
<accession>A0ABS8SW39</accession>